<organism evidence="1">
    <name type="scientific">Aphanomyces astaci</name>
    <name type="common">Crayfish plague agent</name>
    <dbReference type="NCBI Taxonomy" id="112090"/>
    <lineage>
        <taxon>Eukaryota</taxon>
        <taxon>Sar</taxon>
        <taxon>Stramenopiles</taxon>
        <taxon>Oomycota</taxon>
        <taxon>Saprolegniomycetes</taxon>
        <taxon>Saprolegniales</taxon>
        <taxon>Verrucalvaceae</taxon>
        <taxon>Aphanomyces</taxon>
    </lineage>
</organism>
<evidence type="ECO:0000313" key="1">
    <source>
        <dbReference type="EMBL" id="ETV67883.1"/>
    </source>
</evidence>
<gene>
    <name evidence="1" type="ORF">H257_16008</name>
</gene>
<dbReference type="OrthoDB" id="78568at2759"/>
<dbReference type="EMBL" id="KI913191">
    <property type="protein sequence ID" value="ETV67883.1"/>
    <property type="molecule type" value="Genomic_DNA"/>
</dbReference>
<protein>
    <submittedName>
        <fullName evidence="1">Uncharacterized protein</fullName>
    </submittedName>
</protein>
<proteinExistence type="predicted"/>
<sequence length="68" mass="7242">MGLNITEIGTHSLRKGVATALNNTPGGPQAVSVWLRAGWSLGGEEHPQVSTSMMLRLLHCPLTSMARC</sequence>
<reference evidence="1" key="1">
    <citation type="submission" date="2013-12" db="EMBL/GenBank/DDBJ databases">
        <title>The Genome Sequence of Aphanomyces astaci APO3.</title>
        <authorList>
            <consortium name="The Broad Institute Genomics Platform"/>
            <person name="Russ C."/>
            <person name="Tyler B."/>
            <person name="van West P."/>
            <person name="Dieguez-Uribeondo J."/>
            <person name="Young S.K."/>
            <person name="Zeng Q."/>
            <person name="Gargeya S."/>
            <person name="Fitzgerald M."/>
            <person name="Abouelleil A."/>
            <person name="Alvarado L."/>
            <person name="Chapman S.B."/>
            <person name="Gainer-Dewar J."/>
            <person name="Goldberg J."/>
            <person name="Griggs A."/>
            <person name="Gujja S."/>
            <person name="Hansen M."/>
            <person name="Howarth C."/>
            <person name="Imamovic A."/>
            <person name="Ireland A."/>
            <person name="Larimer J."/>
            <person name="McCowan C."/>
            <person name="Murphy C."/>
            <person name="Pearson M."/>
            <person name="Poon T.W."/>
            <person name="Priest M."/>
            <person name="Roberts A."/>
            <person name="Saif S."/>
            <person name="Shea T."/>
            <person name="Sykes S."/>
            <person name="Wortman J."/>
            <person name="Nusbaum C."/>
            <person name="Birren B."/>
        </authorList>
    </citation>
    <scope>NUCLEOTIDE SEQUENCE [LARGE SCALE GENOMIC DNA]</scope>
    <source>
        <strain evidence="1">APO3</strain>
    </source>
</reference>
<dbReference type="VEuPathDB" id="FungiDB:H257_16008"/>
<dbReference type="GeneID" id="20818004"/>
<dbReference type="RefSeq" id="XP_009842628.1">
    <property type="nucleotide sequence ID" value="XM_009844326.1"/>
</dbReference>
<name>W4FMF6_APHAT</name>
<dbReference type="AlphaFoldDB" id="W4FMF6"/>
<accession>W4FMF6</accession>